<evidence type="ECO:0000256" key="7">
    <source>
        <dbReference type="SAM" id="Phobius"/>
    </source>
</evidence>
<evidence type="ECO:0000256" key="1">
    <source>
        <dbReference type="ARBA" id="ARBA00004651"/>
    </source>
</evidence>
<feature type="transmembrane region" description="Helical" evidence="7">
    <location>
        <begin position="42"/>
        <end position="62"/>
    </location>
</feature>
<dbReference type="RefSeq" id="WP_171225104.1">
    <property type="nucleotide sequence ID" value="NZ_CP053085.1"/>
</dbReference>
<feature type="transmembrane region" description="Helical" evidence="7">
    <location>
        <begin position="130"/>
        <end position="151"/>
    </location>
</feature>
<dbReference type="InterPro" id="IPR004740">
    <property type="entry name" value="Nuc_H_symport"/>
</dbReference>
<feature type="transmembrane region" description="Helical" evidence="7">
    <location>
        <begin position="208"/>
        <end position="228"/>
    </location>
</feature>
<feature type="transmembrane region" description="Helical" evidence="7">
    <location>
        <begin position="12"/>
        <end position="30"/>
    </location>
</feature>
<keyword evidence="2" id="KW-0813">Transport</keyword>
<comment type="subcellular location">
    <subcellularLocation>
        <location evidence="1">Cell membrane</location>
        <topology evidence="1">Multi-pass membrane protein</topology>
    </subcellularLocation>
</comment>
<feature type="transmembrane region" description="Helical" evidence="7">
    <location>
        <begin position="240"/>
        <end position="259"/>
    </location>
</feature>
<dbReference type="GO" id="GO:0015213">
    <property type="term" value="F:uridine transmembrane transporter activity"/>
    <property type="evidence" value="ECO:0007669"/>
    <property type="project" value="TreeGrafter"/>
</dbReference>
<accession>A0A6M4ILU9</accession>
<evidence type="ECO:0000256" key="6">
    <source>
        <dbReference type="ARBA" id="ARBA00023136"/>
    </source>
</evidence>
<gene>
    <name evidence="8" type="ORF">HKW67_09195</name>
</gene>
<protein>
    <submittedName>
        <fullName evidence="8">Nucleoside permease</fullName>
    </submittedName>
</protein>
<dbReference type="PANTHER" id="PTHR23522:SF4">
    <property type="entry name" value="NUCLEOSIDE PERMEASE NUPG-RELATED"/>
    <property type="match status" value="1"/>
</dbReference>
<dbReference type="GO" id="GO:0015212">
    <property type="term" value="F:cytidine transmembrane transporter activity"/>
    <property type="evidence" value="ECO:0007669"/>
    <property type="project" value="TreeGrafter"/>
</dbReference>
<keyword evidence="5 7" id="KW-1133">Transmembrane helix</keyword>
<dbReference type="Gene3D" id="1.20.1250.20">
    <property type="entry name" value="MFS general substrate transporter like domains"/>
    <property type="match status" value="2"/>
</dbReference>
<feature type="transmembrane region" description="Helical" evidence="7">
    <location>
        <begin position="296"/>
        <end position="315"/>
    </location>
</feature>
<dbReference type="PANTHER" id="PTHR23522">
    <property type="entry name" value="BLL5896 PROTEIN"/>
    <property type="match status" value="1"/>
</dbReference>
<sequence length="407" mass="44088">MGTKGRLSIMMFLQYFVWGAWFVTMGTYLGQALHFTDTQIGAAYGATAIAAIVSPFFMGIVADRFFASEKLLAVLHLVGAVLMYLMSQQTDWDSFYPLLLAYAFCYMPTLSLTNSISLHNVKDSTRDFPIIRVFGTVGWIVASGILVGFVLHADKLAVPMQISAAGSIALGLFAFMLPHTPPRAAGAPFSMRDAIGLDALQLLKRPDFVIFVLGSFLLCIPLQFYYAFANPFMNEIGVPNAAGIMSFGQASEVGFMLLLPFALRKLGIKWIMLVGMLAWGLRYFAFSRGDAGAGMWLIYAGILLHGVCYDFFFVAGQIYTDEVAGPKVRAAAQGFLNLVTNGVGYFVGASVSGSVVNRYANGTAGVASHDWLQVWQVAAIGAVAVFVVFLFLFRPSPSVDRAPAAAH</sequence>
<dbReference type="EMBL" id="CP053085">
    <property type="protein sequence ID" value="QJR35673.1"/>
    <property type="molecule type" value="Genomic_DNA"/>
</dbReference>
<dbReference type="InterPro" id="IPR036259">
    <property type="entry name" value="MFS_trans_sf"/>
</dbReference>
<dbReference type="SUPFAM" id="SSF103473">
    <property type="entry name" value="MFS general substrate transporter"/>
    <property type="match status" value="1"/>
</dbReference>
<keyword evidence="3" id="KW-1003">Cell membrane</keyword>
<keyword evidence="9" id="KW-1185">Reference proteome</keyword>
<organism evidence="8 9">
    <name type="scientific">Gemmatimonas groenlandica</name>
    <dbReference type="NCBI Taxonomy" id="2732249"/>
    <lineage>
        <taxon>Bacteria</taxon>
        <taxon>Pseudomonadati</taxon>
        <taxon>Gemmatimonadota</taxon>
        <taxon>Gemmatimonadia</taxon>
        <taxon>Gemmatimonadales</taxon>
        <taxon>Gemmatimonadaceae</taxon>
        <taxon>Gemmatimonas</taxon>
    </lineage>
</organism>
<proteinExistence type="predicted"/>
<feature type="transmembrane region" description="Helical" evidence="7">
    <location>
        <begin position="157"/>
        <end position="177"/>
    </location>
</feature>
<evidence type="ECO:0000256" key="2">
    <source>
        <dbReference type="ARBA" id="ARBA00022448"/>
    </source>
</evidence>
<dbReference type="KEGG" id="ggr:HKW67_09195"/>
<reference evidence="8 9" key="1">
    <citation type="submission" date="2020-05" db="EMBL/GenBank/DDBJ databases">
        <title>Complete genome sequence of Gemmatimonas greenlandica TET16.</title>
        <authorList>
            <person name="Zeng Y."/>
        </authorList>
    </citation>
    <scope>NUCLEOTIDE SEQUENCE [LARGE SCALE GENOMIC DNA]</scope>
    <source>
        <strain evidence="8 9">TET16</strain>
    </source>
</reference>
<dbReference type="AlphaFoldDB" id="A0A6M4ILU9"/>
<dbReference type="GO" id="GO:0005886">
    <property type="term" value="C:plasma membrane"/>
    <property type="evidence" value="ECO:0007669"/>
    <property type="project" value="UniProtKB-SubCell"/>
</dbReference>
<evidence type="ECO:0000313" key="9">
    <source>
        <dbReference type="Proteomes" id="UP000500938"/>
    </source>
</evidence>
<feature type="transmembrane region" description="Helical" evidence="7">
    <location>
        <begin position="335"/>
        <end position="355"/>
    </location>
</feature>
<name>A0A6M4ILU9_9BACT</name>
<dbReference type="CDD" id="cd06177">
    <property type="entry name" value="MFS_NHS"/>
    <property type="match status" value="1"/>
</dbReference>
<evidence type="ECO:0000256" key="4">
    <source>
        <dbReference type="ARBA" id="ARBA00022692"/>
    </source>
</evidence>
<dbReference type="Proteomes" id="UP000500938">
    <property type="component" value="Chromosome"/>
</dbReference>
<feature type="transmembrane region" description="Helical" evidence="7">
    <location>
        <begin position="99"/>
        <end position="118"/>
    </location>
</feature>
<feature type="transmembrane region" description="Helical" evidence="7">
    <location>
        <begin position="375"/>
        <end position="393"/>
    </location>
</feature>
<evidence type="ECO:0000256" key="5">
    <source>
        <dbReference type="ARBA" id="ARBA00022989"/>
    </source>
</evidence>
<keyword evidence="6 7" id="KW-0472">Membrane</keyword>
<feature type="transmembrane region" description="Helical" evidence="7">
    <location>
        <begin position="266"/>
        <end position="284"/>
    </location>
</feature>
<keyword evidence="4 7" id="KW-0812">Transmembrane</keyword>
<evidence type="ECO:0000256" key="3">
    <source>
        <dbReference type="ARBA" id="ARBA00022475"/>
    </source>
</evidence>
<evidence type="ECO:0000313" key="8">
    <source>
        <dbReference type="EMBL" id="QJR35673.1"/>
    </source>
</evidence>
<dbReference type="Pfam" id="PF03825">
    <property type="entry name" value="Nuc_H_symport"/>
    <property type="match status" value="1"/>
</dbReference>
<feature type="transmembrane region" description="Helical" evidence="7">
    <location>
        <begin position="71"/>
        <end position="87"/>
    </location>
</feature>